<feature type="region of interest" description="Disordered" evidence="1">
    <location>
        <begin position="182"/>
        <end position="203"/>
    </location>
</feature>
<dbReference type="AlphaFoldDB" id="A0A9W9DLV0"/>
<gene>
    <name evidence="2" type="ORF">C8J55DRAFT_578090</name>
</gene>
<dbReference type="InterPro" id="IPR023578">
    <property type="entry name" value="Ras_GEF_dom_sf"/>
</dbReference>
<dbReference type="SUPFAM" id="SSF48366">
    <property type="entry name" value="Ras GEF"/>
    <property type="match status" value="1"/>
</dbReference>
<dbReference type="Gene3D" id="1.10.840.10">
    <property type="entry name" value="Ras guanine-nucleotide exchange factors catalytic domain"/>
    <property type="match status" value="1"/>
</dbReference>
<dbReference type="GO" id="GO:0007264">
    <property type="term" value="P:small GTPase-mediated signal transduction"/>
    <property type="evidence" value="ECO:0007669"/>
    <property type="project" value="InterPro"/>
</dbReference>
<dbReference type="Proteomes" id="UP001150238">
    <property type="component" value="Unassembled WGS sequence"/>
</dbReference>
<dbReference type="GO" id="GO:0005085">
    <property type="term" value="F:guanyl-nucleotide exchange factor activity"/>
    <property type="evidence" value="ECO:0007669"/>
    <property type="project" value="InterPro"/>
</dbReference>
<comment type="caution">
    <text evidence="2">The sequence shown here is derived from an EMBL/GenBank/DDBJ whole genome shotgun (WGS) entry which is preliminary data.</text>
</comment>
<evidence type="ECO:0000313" key="3">
    <source>
        <dbReference type="Proteomes" id="UP001150238"/>
    </source>
</evidence>
<dbReference type="InterPro" id="IPR036964">
    <property type="entry name" value="RASGEF_cat_dom_sf"/>
</dbReference>
<accession>A0A9W9DLV0</accession>
<evidence type="ECO:0000256" key="1">
    <source>
        <dbReference type="SAM" id="MobiDB-lite"/>
    </source>
</evidence>
<evidence type="ECO:0000313" key="2">
    <source>
        <dbReference type="EMBL" id="KAJ4475961.1"/>
    </source>
</evidence>
<protein>
    <submittedName>
        <fullName evidence="2">Uncharacterized protein</fullName>
    </submittedName>
</protein>
<organism evidence="2 3">
    <name type="scientific">Lentinula lateritia</name>
    <dbReference type="NCBI Taxonomy" id="40482"/>
    <lineage>
        <taxon>Eukaryota</taxon>
        <taxon>Fungi</taxon>
        <taxon>Dikarya</taxon>
        <taxon>Basidiomycota</taxon>
        <taxon>Agaricomycotina</taxon>
        <taxon>Agaricomycetes</taxon>
        <taxon>Agaricomycetidae</taxon>
        <taxon>Agaricales</taxon>
        <taxon>Marasmiineae</taxon>
        <taxon>Omphalotaceae</taxon>
        <taxon>Lentinula</taxon>
    </lineage>
</organism>
<feature type="compositionally biased region" description="Basic and acidic residues" evidence="1">
    <location>
        <begin position="183"/>
        <end position="203"/>
    </location>
</feature>
<sequence length="203" mass="21568">MILSVVNVLSTAIKANAAVVLQMLDKLPALGVEQRAIVEAVLELEDSAATGVAGGDMMNTRGTTEMGKSAKFMMNMDVMVGGGITAPGIVGSDGDDELRLQDTFSRPQRSIRLEIRFQGPQSPDAYGVPASQIIQSGQGKSAKRLKLTDIELLELARQLTLLESALYQKIRPMEYLQCAREGVGGKDKDGGSGGGIDKESVNN</sequence>
<reference evidence="2" key="1">
    <citation type="submission" date="2022-08" db="EMBL/GenBank/DDBJ databases">
        <authorList>
            <consortium name="DOE Joint Genome Institute"/>
            <person name="Min B."/>
            <person name="Riley R."/>
            <person name="Sierra-Patev S."/>
            <person name="Naranjo-Ortiz M."/>
            <person name="Looney B."/>
            <person name="Konkel Z."/>
            <person name="Slot J.C."/>
            <person name="Sakamoto Y."/>
            <person name="Steenwyk J.L."/>
            <person name="Rokas A."/>
            <person name="Carro J."/>
            <person name="Camarero S."/>
            <person name="Ferreira P."/>
            <person name="Molpeceres G."/>
            <person name="Ruiz-Duenas F.J."/>
            <person name="Serrano A."/>
            <person name="Henrissat B."/>
            <person name="Drula E."/>
            <person name="Hughes K.W."/>
            <person name="Mata J.L."/>
            <person name="Ishikawa N.K."/>
            <person name="Vargas-Isla R."/>
            <person name="Ushijima S."/>
            <person name="Smith C.A."/>
            <person name="Ahrendt S."/>
            <person name="Andreopoulos W."/>
            <person name="He G."/>
            <person name="Labutti K."/>
            <person name="Lipzen A."/>
            <person name="Ng V."/>
            <person name="Sandor L."/>
            <person name="Barry K."/>
            <person name="Martinez A.T."/>
            <person name="Xiao Y."/>
            <person name="Gibbons J.G."/>
            <person name="Terashima K."/>
            <person name="Hibbett D.S."/>
            <person name="Grigoriev I.V."/>
        </authorList>
    </citation>
    <scope>NUCLEOTIDE SEQUENCE</scope>
    <source>
        <strain evidence="2">Sp2 HRB7682 ss15</strain>
    </source>
</reference>
<proteinExistence type="predicted"/>
<reference evidence="2" key="2">
    <citation type="journal article" date="2023" name="Proc. Natl. Acad. Sci. U.S.A.">
        <title>A global phylogenomic analysis of the shiitake genus Lentinula.</title>
        <authorList>
            <person name="Sierra-Patev S."/>
            <person name="Min B."/>
            <person name="Naranjo-Ortiz M."/>
            <person name="Looney B."/>
            <person name="Konkel Z."/>
            <person name="Slot J.C."/>
            <person name="Sakamoto Y."/>
            <person name="Steenwyk J.L."/>
            <person name="Rokas A."/>
            <person name="Carro J."/>
            <person name="Camarero S."/>
            <person name="Ferreira P."/>
            <person name="Molpeceres G."/>
            <person name="Ruiz-Duenas F.J."/>
            <person name="Serrano A."/>
            <person name="Henrissat B."/>
            <person name="Drula E."/>
            <person name="Hughes K.W."/>
            <person name="Mata J.L."/>
            <person name="Ishikawa N.K."/>
            <person name="Vargas-Isla R."/>
            <person name="Ushijima S."/>
            <person name="Smith C.A."/>
            <person name="Donoghue J."/>
            <person name="Ahrendt S."/>
            <person name="Andreopoulos W."/>
            <person name="He G."/>
            <person name="LaButti K."/>
            <person name="Lipzen A."/>
            <person name="Ng V."/>
            <person name="Riley R."/>
            <person name="Sandor L."/>
            <person name="Barry K."/>
            <person name="Martinez A.T."/>
            <person name="Xiao Y."/>
            <person name="Gibbons J.G."/>
            <person name="Terashima K."/>
            <person name="Grigoriev I.V."/>
            <person name="Hibbett D."/>
        </authorList>
    </citation>
    <scope>NUCLEOTIDE SEQUENCE</scope>
    <source>
        <strain evidence="2">Sp2 HRB7682 ss15</strain>
    </source>
</reference>
<dbReference type="EMBL" id="JANVFS010000021">
    <property type="protein sequence ID" value="KAJ4475961.1"/>
    <property type="molecule type" value="Genomic_DNA"/>
</dbReference>
<name>A0A9W9DLV0_9AGAR</name>